<proteinExistence type="predicted"/>
<feature type="compositionally biased region" description="Polar residues" evidence="1">
    <location>
        <begin position="643"/>
        <end position="656"/>
    </location>
</feature>
<feature type="compositionally biased region" description="Basic and acidic residues" evidence="1">
    <location>
        <begin position="212"/>
        <end position="224"/>
    </location>
</feature>
<protein>
    <submittedName>
        <fullName evidence="3">Pro-interleukin-16-like</fullName>
    </submittedName>
</protein>
<organism evidence="2 3">
    <name type="scientific">Thamnophis sirtalis</name>
    <dbReference type="NCBI Taxonomy" id="35019"/>
    <lineage>
        <taxon>Eukaryota</taxon>
        <taxon>Metazoa</taxon>
        <taxon>Chordata</taxon>
        <taxon>Craniata</taxon>
        <taxon>Vertebrata</taxon>
        <taxon>Euteleostomi</taxon>
        <taxon>Lepidosauria</taxon>
        <taxon>Squamata</taxon>
        <taxon>Bifurcata</taxon>
        <taxon>Unidentata</taxon>
        <taxon>Episquamata</taxon>
        <taxon>Toxicofera</taxon>
        <taxon>Serpentes</taxon>
        <taxon>Colubroidea</taxon>
        <taxon>Colubridae</taxon>
        <taxon>Natricinae</taxon>
        <taxon>Thamnophis</taxon>
    </lineage>
</organism>
<feature type="compositionally biased region" description="Polar residues" evidence="1">
    <location>
        <begin position="272"/>
        <end position="294"/>
    </location>
</feature>
<accession>A0A6I9YQ60</accession>
<evidence type="ECO:0000313" key="3">
    <source>
        <dbReference type="RefSeq" id="XP_013926427.1"/>
    </source>
</evidence>
<evidence type="ECO:0000313" key="2">
    <source>
        <dbReference type="Proteomes" id="UP000504617"/>
    </source>
</evidence>
<dbReference type="GO" id="GO:0050930">
    <property type="term" value="P:induction of positive chemotaxis"/>
    <property type="evidence" value="ECO:0007669"/>
    <property type="project" value="InterPro"/>
</dbReference>
<dbReference type="RefSeq" id="XP_013926427.1">
    <property type="nucleotide sequence ID" value="XM_014070952.1"/>
</dbReference>
<feature type="region of interest" description="Disordered" evidence="1">
    <location>
        <begin position="521"/>
        <end position="558"/>
    </location>
</feature>
<dbReference type="PANTHER" id="PTHR48484">
    <property type="entry name" value="PRO-INTERLEUKIN-16"/>
    <property type="match status" value="1"/>
</dbReference>
<feature type="region of interest" description="Disordered" evidence="1">
    <location>
        <begin position="643"/>
        <end position="664"/>
    </location>
</feature>
<feature type="compositionally biased region" description="Low complexity" evidence="1">
    <location>
        <begin position="487"/>
        <end position="497"/>
    </location>
</feature>
<feature type="compositionally biased region" description="Basic and acidic residues" evidence="1">
    <location>
        <begin position="463"/>
        <end position="476"/>
    </location>
</feature>
<keyword evidence="2" id="KW-1185">Reference proteome</keyword>
<dbReference type="InterPro" id="IPR055287">
    <property type="entry name" value="IL-16-like"/>
</dbReference>
<name>A0A6I9YQ60_9SAUR</name>
<feature type="region of interest" description="Disordered" evidence="1">
    <location>
        <begin position="433"/>
        <end position="497"/>
    </location>
</feature>
<reference evidence="3" key="1">
    <citation type="submission" date="2025-08" db="UniProtKB">
        <authorList>
            <consortium name="RefSeq"/>
        </authorList>
    </citation>
    <scope>IDENTIFICATION</scope>
    <source>
        <tissue evidence="3">Skeletal muscle</tissue>
    </source>
</reference>
<dbReference type="Proteomes" id="UP000504617">
    <property type="component" value="Unplaced"/>
</dbReference>
<feature type="compositionally biased region" description="Polar residues" evidence="1">
    <location>
        <begin position="600"/>
        <end position="618"/>
    </location>
</feature>
<dbReference type="GO" id="GO:0030595">
    <property type="term" value="P:leukocyte chemotaxis"/>
    <property type="evidence" value="ECO:0007669"/>
    <property type="project" value="TreeGrafter"/>
</dbReference>
<dbReference type="OrthoDB" id="42382at2759"/>
<dbReference type="GeneID" id="106552631"/>
<dbReference type="AlphaFoldDB" id="A0A6I9YQ60"/>
<feature type="compositionally biased region" description="Polar residues" evidence="1">
    <location>
        <begin position="154"/>
        <end position="200"/>
    </location>
</feature>
<sequence>MNKKIKDKKRTIPLARADILLTLWCVLGKADSSARPALRRQARVDYSLEATPEDPWVRISDCIKSLFNPSMAEERCSLNMSHGVESKDGEATLHCSDVALQPSDTEESDPKASSTSEEGDCVKKGPPVAPKPAWFRQSLKGLKKGNSDVKPLRNSISEHQSMSDNEAGSMTKITRASPRGSSIKQRISSFENLGTPQSPEKGTRKLSPKPSVRKEEASSRRDSQMAKFDPQEASTSNIDHRGSEESSHRPSPQGEDQIGSSSSSSVEHCASISKTSSSPRLDSSLNLPASQNTELDPPVTKAPSQRARSFPLTSSQTCEVLKNKAEGEKCSKIYSISNHFSSALMKSLDGFPSRSPRCPRKSPGTSNGGISESCPEEDKVAVPQGREVQSLDTGYSLNEISKEIKCELEEVGDLLRLRNKTVVTHGTFASSLAPRAAEQQKVSSGAADREKKNSQGGSWLKKSPCEKYLEKNDAHLNHPSQKPMIRSSSDSSYNPRSSCGNGLLYQLTNGQGKEHHLDVAITQPPGSRHSFSEMSLRNESSPSASQGARPLSPHTTKKCTEILVRKPRSFKPKPPPRKYFKQDCPDNEQMIREMKERPNLQESEVPPSSNTQVRQASGGQKELKNANNGEKLLRKNSCYPSMHQGQVVSSRSMTPQHNPPVQPGDELLQVHTYLMQGHTRFEAWNIIRTLPDGFITAIIRRKNSGAGTAPSLHGEE</sequence>
<feature type="compositionally biased region" description="Polar residues" evidence="1">
    <location>
        <begin position="302"/>
        <end position="314"/>
    </location>
</feature>
<dbReference type="InterPro" id="IPR036034">
    <property type="entry name" value="PDZ_sf"/>
</dbReference>
<dbReference type="PANTHER" id="PTHR48484:SF2">
    <property type="entry name" value="PRO-INTERLEUKIN-16"/>
    <property type="match status" value="1"/>
</dbReference>
<feature type="region of interest" description="Disordered" evidence="1">
    <location>
        <begin position="351"/>
        <end position="386"/>
    </location>
</feature>
<dbReference type="GO" id="GO:0042609">
    <property type="term" value="F:CD4 receptor binding"/>
    <property type="evidence" value="ECO:0007669"/>
    <property type="project" value="TreeGrafter"/>
</dbReference>
<dbReference type="GO" id="GO:0005125">
    <property type="term" value="F:cytokine activity"/>
    <property type="evidence" value="ECO:0007669"/>
    <property type="project" value="InterPro"/>
</dbReference>
<dbReference type="SUPFAM" id="SSF50156">
    <property type="entry name" value="PDZ domain-like"/>
    <property type="match status" value="1"/>
</dbReference>
<feature type="compositionally biased region" description="Polar residues" evidence="1">
    <location>
        <begin position="532"/>
        <end position="546"/>
    </location>
</feature>
<gene>
    <name evidence="3" type="primary">LOC106552631</name>
</gene>
<evidence type="ECO:0000256" key="1">
    <source>
        <dbReference type="SAM" id="MobiDB-lite"/>
    </source>
</evidence>
<feature type="region of interest" description="Disordered" evidence="1">
    <location>
        <begin position="597"/>
        <end position="631"/>
    </location>
</feature>
<dbReference type="KEGG" id="tsr:106552631"/>
<feature type="region of interest" description="Disordered" evidence="1">
    <location>
        <begin position="99"/>
        <end position="314"/>
    </location>
</feature>
<feature type="compositionally biased region" description="Basic and acidic residues" evidence="1">
    <location>
        <begin position="238"/>
        <end position="248"/>
    </location>
</feature>
<dbReference type="Gene3D" id="2.30.42.10">
    <property type="match status" value="1"/>
</dbReference>